<reference evidence="2 3" key="1">
    <citation type="journal article" name="Sci. Rep.">
        <title>Genome-scale phylogenetic analyses confirm Olpidium as the closest living zoosporic fungus to the non-flagellated, terrestrial fungi.</title>
        <authorList>
            <person name="Chang Y."/>
            <person name="Rochon D."/>
            <person name="Sekimoto S."/>
            <person name="Wang Y."/>
            <person name="Chovatia M."/>
            <person name="Sandor L."/>
            <person name="Salamov A."/>
            <person name="Grigoriev I.V."/>
            <person name="Stajich J.E."/>
            <person name="Spatafora J.W."/>
        </authorList>
    </citation>
    <scope>NUCLEOTIDE SEQUENCE [LARGE SCALE GENOMIC DNA]</scope>
    <source>
        <strain evidence="2">S191</strain>
    </source>
</reference>
<proteinExistence type="predicted"/>
<organism evidence="2 3">
    <name type="scientific">Olpidium bornovanus</name>
    <dbReference type="NCBI Taxonomy" id="278681"/>
    <lineage>
        <taxon>Eukaryota</taxon>
        <taxon>Fungi</taxon>
        <taxon>Fungi incertae sedis</taxon>
        <taxon>Olpidiomycota</taxon>
        <taxon>Olpidiomycotina</taxon>
        <taxon>Olpidiomycetes</taxon>
        <taxon>Olpidiales</taxon>
        <taxon>Olpidiaceae</taxon>
        <taxon>Olpidium</taxon>
    </lineage>
</organism>
<keyword evidence="3" id="KW-1185">Reference proteome</keyword>
<name>A0A8H7ZPH4_9FUNG</name>
<protein>
    <submittedName>
        <fullName evidence="2">Uncharacterized protein</fullName>
    </submittedName>
</protein>
<evidence type="ECO:0000256" key="1">
    <source>
        <dbReference type="SAM" id="MobiDB-lite"/>
    </source>
</evidence>
<gene>
    <name evidence="2" type="ORF">BJ554DRAFT_3302</name>
</gene>
<comment type="caution">
    <text evidence="2">The sequence shown here is derived from an EMBL/GenBank/DDBJ whole genome shotgun (WGS) entry which is preliminary data.</text>
</comment>
<evidence type="ECO:0000313" key="3">
    <source>
        <dbReference type="Proteomes" id="UP000673691"/>
    </source>
</evidence>
<evidence type="ECO:0000313" key="2">
    <source>
        <dbReference type="EMBL" id="KAG5456840.1"/>
    </source>
</evidence>
<sequence length="57" mass="6543">MSGAQNIEDDGEGAHRVELEREPKTFWNYPKYTTCWWQTKGTSLGCISEQGSPQRHT</sequence>
<dbReference type="EMBL" id="JAEFCI010011071">
    <property type="protein sequence ID" value="KAG5456840.1"/>
    <property type="molecule type" value="Genomic_DNA"/>
</dbReference>
<dbReference type="Proteomes" id="UP000673691">
    <property type="component" value="Unassembled WGS sequence"/>
</dbReference>
<accession>A0A8H7ZPH4</accession>
<feature type="region of interest" description="Disordered" evidence="1">
    <location>
        <begin position="1"/>
        <end position="20"/>
    </location>
</feature>
<dbReference type="AlphaFoldDB" id="A0A8H7ZPH4"/>